<evidence type="ECO:0000313" key="2">
    <source>
        <dbReference type="Proteomes" id="UP000199274"/>
    </source>
</evidence>
<organism evidence="1 2">
    <name type="scientific">Flavobacterium omnivorum</name>
    <dbReference type="NCBI Taxonomy" id="178355"/>
    <lineage>
        <taxon>Bacteria</taxon>
        <taxon>Pseudomonadati</taxon>
        <taxon>Bacteroidota</taxon>
        <taxon>Flavobacteriia</taxon>
        <taxon>Flavobacteriales</taxon>
        <taxon>Flavobacteriaceae</taxon>
        <taxon>Flavobacterium</taxon>
    </lineage>
</organism>
<gene>
    <name evidence="1" type="ORF">SAMN04488062_10221</name>
</gene>
<protein>
    <submittedName>
        <fullName evidence="1">Uncharacterized protein</fullName>
    </submittedName>
</protein>
<proteinExistence type="predicted"/>
<reference evidence="2" key="1">
    <citation type="submission" date="2016-10" db="EMBL/GenBank/DDBJ databases">
        <authorList>
            <person name="Varghese N."/>
            <person name="Submissions S."/>
        </authorList>
    </citation>
    <scope>NUCLEOTIDE SEQUENCE [LARGE SCALE GENOMIC DNA]</scope>
    <source>
        <strain evidence="2">CGMCC 1.2747</strain>
    </source>
</reference>
<accession>A0A1G7WTD8</accession>
<keyword evidence="2" id="KW-1185">Reference proteome</keyword>
<dbReference type="AlphaFoldDB" id="A0A1G7WTD8"/>
<evidence type="ECO:0000313" key="1">
    <source>
        <dbReference type="EMBL" id="SDG75173.1"/>
    </source>
</evidence>
<name>A0A1G7WTD8_9FLAO</name>
<dbReference type="EMBL" id="FNDB01000002">
    <property type="protein sequence ID" value="SDG75173.1"/>
    <property type="molecule type" value="Genomic_DNA"/>
</dbReference>
<dbReference type="Proteomes" id="UP000199274">
    <property type="component" value="Unassembled WGS sequence"/>
</dbReference>
<sequence length="67" mass="7893">MERLHDTLEVKLAVSVRENIVLIMPKKANCQFARTNIIIIFKYPTSWILYFTLNGKNICISNYSIRF</sequence>